<dbReference type="Pfam" id="PF12732">
    <property type="entry name" value="YtxH"/>
    <property type="match status" value="1"/>
</dbReference>
<feature type="compositionally biased region" description="Low complexity" evidence="1">
    <location>
        <begin position="135"/>
        <end position="149"/>
    </location>
</feature>
<protein>
    <recommendedName>
        <fullName evidence="4">YtxH domain-containing protein</fullName>
    </recommendedName>
</protein>
<proteinExistence type="predicted"/>
<accession>A0A402BHZ6</accession>
<dbReference type="Proteomes" id="UP000287171">
    <property type="component" value="Unassembled WGS sequence"/>
</dbReference>
<feature type="compositionally biased region" description="Polar residues" evidence="1">
    <location>
        <begin position="107"/>
        <end position="134"/>
    </location>
</feature>
<feature type="compositionally biased region" description="Low complexity" evidence="1">
    <location>
        <begin position="174"/>
        <end position="183"/>
    </location>
</feature>
<feature type="region of interest" description="Disordered" evidence="1">
    <location>
        <begin position="54"/>
        <end position="246"/>
    </location>
</feature>
<reference evidence="3" key="1">
    <citation type="submission" date="2018-12" db="EMBL/GenBank/DDBJ databases">
        <title>Tengunoibacter tsumagoiensis gen. nov., sp. nov., Dictyobacter kobayashii sp. nov., D. alpinus sp. nov., and D. joshuensis sp. nov. and description of Dictyobacteraceae fam. nov. within the order Ktedonobacterales isolated from Tengu-no-mugimeshi.</title>
        <authorList>
            <person name="Wang C.M."/>
            <person name="Zheng Y."/>
            <person name="Sakai Y."/>
            <person name="Toyoda A."/>
            <person name="Minakuchi Y."/>
            <person name="Abe K."/>
            <person name="Yokota A."/>
            <person name="Yabe S."/>
        </authorList>
    </citation>
    <scope>NUCLEOTIDE SEQUENCE [LARGE SCALE GENOMIC DNA]</scope>
    <source>
        <strain evidence="3">Uno16</strain>
    </source>
</reference>
<evidence type="ECO:0000256" key="1">
    <source>
        <dbReference type="SAM" id="MobiDB-lite"/>
    </source>
</evidence>
<dbReference type="InterPro" id="IPR024623">
    <property type="entry name" value="YtxH"/>
</dbReference>
<evidence type="ECO:0008006" key="4">
    <source>
        <dbReference type="Google" id="ProtNLM"/>
    </source>
</evidence>
<feature type="compositionally biased region" description="Polar residues" evidence="1">
    <location>
        <begin position="210"/>
        <end position="240"/>
    </location>
</feature>
<name>A0A402BHZ6_9CHLR</name>
<sequence>MGKFLQGLLVGAAAGLLIAPMKGEELRNQLEERFKKLQHRVSSSNLPLTSIDAQRVGYSKSGDSGEAITLPPRNMKSPKPDGMSSSKTTSQPFTGASTTGKDVPVTGDTTNMSGIQSTSNSGMAESTTRPATFNSKSSTSKPDTTSTPSRPEAPPAIIKTDATSETAAQHIKTTKPGTTPTRRYTYERAWDEEDNDPIIFPVETFENPKSAHTTPESTNASNSNNNRPDQSKRTTNSHSNNKTRKF</sequence>
<organism evidence="2 3">
    <name type="scientific">Dictyobacter alpinus</name>
    <dbReference type="NCBI Taxonomy" id="2014873"/>
    <lineage>
        <taxon>Bacteria</taxon>
        <taxon>Bacillati</taxon>
        <taxon>Chloroflexota</taxon>
        <taxon>Ktedonobacteria</taxon>
        <taxon>Ktedonobacterales</taxon>
        <taxon>Dictyobacteraceae</taxon>
        <taxon>Dictyobacter</taxon>
    </lineage>
</organism>
<feature type="compositionally biased region" description="Polar residues" evidence="1">
    <location>
        <begin position="83"/>
        <end position="100"/>
    </location>
</feature>
<dbReference type="RefSeq" id="WP_218027616.1">
    <property type="nucleotide sequence ID" value="NZ_BIFT01000002.1"/>
</dbReference>
<keyword evidence="3" id="KW-1185">Reference proteome</keyword>
<evidence type="ECO:0000313" key="3">
    <source>
        <dbReference type="Proteomes" id="UP000287171"/>
    </source>
</evidence>
<dbReference type="EMBL" id="BIFT01000002">
    <property type="protein sequence ID" value="GCE30993.1"/>
    <property type="molecule type" value="Genomic_DNA"/>
</dbReference>
<gene>
    <name evidence="2" type="ORF">KDA_64770</name>
</gene>
<comment type="caution">
    <text evidence="2">The sequence shown here is derived from an EMBL/GenBank/DDBJ whole genome shotgun (WGS) entry which is preliminary data.</text>
</comment>
<evidence type="ECO:0000313" key="2">
    <source>
        <dbReference type="EMBL" id="GCE30993.1"/>
    </source>
</evidence>
<dbReference type="AlphaFoldDB" id="A0A402BHZ6"/>